<evidence type="ECO:0000256" key="4">
    <source>
        <dbReference type="SAM" id="Phobius"/>
    </source>
</evidence>
<evidence type="ECO:0000256" key="2">
    <source>
        <dbReference type="ARBA" id="ARBA00023122"/>
    </source>
</evidence>
<dbReference type="InterPro" id="IPR046342">
    <property type="entry name" value="CBS_dom_sf"/>
</dbReference>
<sequence length="400" mass="46816">MKLILGTLLYVVLLGMFSIFQGTLNSNQNAKKRKRMPQIVTMQFLEVLVTVGYSLFLWESIYLDKDHWIIPLIIVLAFVTYSFMIIHRFCKGLGVRQEKNLTPRIGFLYRLLHVVCTPFTFFIRIPVFNETEEVTEEDIREMINTSQKGGHLEEPQKELFENVFAFDDTSVEEICTHRNEVVCLYLEDDMKIWNDIIQKNRHTFYPICQEDSDDIIGVLDTRDYFRMDIRDREQILSHAMDKPLFILENTKADDCFMEMKKRKYYFAIVIDEYGGMSGIVTLHDIVETILGEMYEEEDEEDPEEIQALGDQTYRIYGFADLEEVQNTLGISLPVDNYDTFGGYVLGCYGSIPEDGERFEVHCPNMDVFVKEMKNHRVVETIVQIKKKKEEEEHEITAGSH</sequence>
<evidence type="ECO:0000259" key="5">
    <source>
        <dbReference type="PROSITE" id="PS51371"/>
    </source>
</evidence>
<dbReference type="InterPro" id="IPR036318">
    <property type="entry name" value="FAD-bd_PCMH-like_sf"/>
</dbReference>
<dbReference type="InterPro" id="IPR005170">
    <property type="entry name" value="Transptr-assoc_dom"/>
</dbReference>
<accession>A0A7W8FW46</accession>
<name>A0A7W8FW46_9FIRM</name>
<dbReference type="PANTHER" id="PTHR43099:SF2">
    <property type="entry name" value="UPF0053 PROTEIN YRKA"/>
    <property type="match status" value="1"/>
</dbReference>
<dbReference type="PROSITE" id="PS51371">
    <property type="entry name" value="CBS"/>
    <property type="match status" value="1"/>
</dbReference>
<dbReference type="PANTHER" id="PTHR43099">
    <property type="entry name" value="UPF0053 PROTEIN YRKA"/>
    <property type="match status" value="1"/>
</dbReference>
<keyword evidence="2 3" id="KW-0129">CBS domain</keyword>
<dbReference type="Pfam" id="PF03471">
    <property type="entry name" value="CorC_HlyC"/>
    <property type="match status" value="1"/>
</dbReference>
<comment type="caution">
    <text evidence="6">The sequence shown here is derived from an EMBL/GenBank/DDBJ whole genome shotgun (WGS) entry which is preliminary data.</text>
</comment>
<dbReference type="RefSeq" id="WP_183374070.1">
    <property type="nucleotide sequence ID" value="NZ_JACHHD010000002.1"/>
</dbReference>
<evidence type="ECO:0000313" key="7">
    <source>
        <dbReference type="Proteomes" id="UP000521313"/>
    </source>
</evidence>
<dbReference type="Pfam" id="PF00571">
    <property type="entry name" value="CBS"/>
    <property type="match status" value="1"/>
</dbReference>
<evidence type="ECO:0000256" key="3">
    <source>
        <dbReference type="PROSITE-ProRule" id="PRU00703"/>
    </source>
</evidence>
<dbReference type="Gene3D" id="3.30.465.10">
    <property type="match status" value="1"/>
</dbReference>
<dbReference type="InterPro" id="IPR044751">
    <property type="entry name" value="Ion_transp-like_CBS"/>
</dbReference>
<feature type="transmembrane region" description="Helical" evidence="4">
    <location>
        <begin position="68"/>
        <end position="86"/>
    </location>
</feature>
<keyword evidence="1" id="KW-0677">Repeat</keyword>
<dbReference type="Gene3D" id="3.10.580.10">
    <property type="entry name" value="CBS-domain"/>
    <property type="match status" value="1"/>
</dbReference>
<evidence type="ECO:0000313" key="6">
    <source>
        <dbReference type="EMBL" id="MBB5184254.1"/>
    </source>
</evidence>
<gene>
    <name evidence="6" type="ORF">HNQ43_000289</name>
</gene>
<dbReference type="SUPFAM" id="SSF54631">
    <property type="entry name" value="CBS-domain pair"/>
    <property type="match status" value="1"/>
</dbReference>
<dbReference type="AlphaFoldDB" id="A0A7W8FW46"/>
<dbReference type="InterPro" id="IPR051676">
    <property type="entry name" value="UPF0053_domain"/>
</dbReference>
<keyword evidence="4" id="KW-1133">Transmembrane helix</keyword>
<dbReference type="EMBL" id="JACHHD010000002">
    <property type="protein sequence ID" value="MBB5184254.1"/>
    <property type="molecule type" value="Genomic_DNA"/>
</dbReference>
<dbReference type="GO" id="GO:0050660">
    <property type="term" value="F:flavin adenine dinucleotide binding"/>
    <property type="evidence" value="ECO:0007669"/>
    <property type="project" value="InterPro"/>
</dbReference>
<proteinExistence type="predicted"/>
<feature type="domain" description="CBS" evidence="5">
    <location>
        <begin position="239"/>
        <end position="299"/>
    </location>
</feature>
<protein>
    <submittedName>
        <fullName evidence="6">Putative hemolysin</fullName>
    </submittedName>
</protein>
<organism evidence="6 7">
    <name type="scientific">Faecalicoccus acidiformans</name>
    <dbReference type="NCBI Taxonomy" id="915173"/>
    <lineage>
        <taxon>Bacteria</taxon>
        <taxon>Bacillati</taxon>
        <taxon>Bacillota</taxon>
        <taxon>Erysipelotrichia</taxon>
        <taxon>Erysipelotrichales</taxon>
        <taxon>Erysipelotrichaceae</taxon>
        <taxon>Faecalicoccus</taxon>
    </lineage>
</organism>
<dbReference type="CDD" id="cd04590">
    <property type="entry name" value="CBS_pair_CorC_HlyC_assoc"/>
    <property type="match status" value="1"/>
</dbReference>
<dbReference type="SUPFAM" id="SSF56176">
    <property type="entry name" value="FAD-binding/transporter-associated domain-like"/>
    <property type="match status" value="1"/>
</dbReference>
<reference evidence="6 7" key="1">
    <citation type="submission" date="2020-08" db="EMBL/GenBank/DDBJ databases">
        <title>Genomic Encyclopedia of Type Strains, Phase IV (KMG-IV): sequencing the most valuable type-strain genomes for metagenomic binning, comparative biology and taxonomic classification.</title>
        <authorList>
            <person name="Goeker M."/>
        </authorList>
    </citation>
    <scope>NUCLEOTIDE SEQUENCE [LARGE SCALE GENOMIC DNA]</scope>
    <source>
        <strain evidence="6 7">DSM 26963</strain>
    </source>
</reference>
<keyword evidence="4" id="KW-0472">Membrane</keyword>
<dbReference type="InterPro" id="IPR016169">
    <property type="entry name" value="FAD-bd_PCMH_sub2"/>
</dbReference>
<evidence type="ECO:0000256" key="1">
    <source>
        <dbReference type="ARBA" id="ARBA00022737"/>
    </source>
</evidence>
<keyword evidence="4" id="KW-0812">Transmembrane</keyword>
<feature type="transmembrane region" description="Helical" evidence="4">
    <location>
        <begin position="36"/>
        <end position="56"/>
    </location>
</feature>
<dbReference type="Proteomes" id="UP000521313">
    <property type="component" value="Unassembled WGS sequence"/>
</dbReference>
<feature type="transmembrane region" description="Helical" evidence="4">
    <location>
        <begin position="6"/>
        <end position="24"/>
    </location>
</feature>
<dbReference type="InterPro" id="IPR000644">
    <property type="entry name" value="CBS_dom"/>
</dbReference>
<dbReference type="SMART" id="SM01091">
    <property type="entry name" value="CorC_HlyC"/>
    <property type="match status" value="1"/>
</dbReference>
<feature type="transmembrane region" description="Helical" evidence="4">
    <location>
        <begin position="107"/>
        <end position="127"/>
    </location>
</feature>